<dbReference type="Gene3D" id="1.10.30.50">
    <property type="match status" value="1"/>
</dbReference>
<dbReference type="AlphaFoldDB" id="A0A5C7W9S3"/>
<evidence type="ECO:0000259" key="1">
    <source>
        <dbReference type="SMART" id="SM00507"/>
    </source>
</evidence>
<dbReference type="InterPro" id="IPR002711">
    <property type="entry name" value="HNH"/>
</dbReference>
<dbReference type="CDD" id="cd00085">
    <property type="entry name" value="HNHc"/>
    <property type="match status" value="1"/>
</dbReference>
<accession>A0A5C7W9S3</accession>
<dbReference type="Pfam" id="PF01844">
    <property type="entry name" value="HNH"/>
    <property type="match status" value="1"/>
</dbReference>
<name>A0A5C7W9S3_AQUAC</name>
<comment type="caution">
    <text evidence="2">The sequence shown here is derived from an EMBL/GenBank/DDBJ whole genome shotgun (WGS) entry which is preliminary data.</text>
</comment>
<evidence type="ECO:0000313" key="2">
    <source>
        <dbReference type="EMBL" id="TXI34761.1"/>
    </source>
</evidence>
<evidence type="ECO:0000313" key="3">
    <source>
        <dbReference type="Proteomes" id="UP000321110"/>
    </source>
</evidence>
<proteinExistence type="predicted"/>
<gene>
    <name evidence="2" type="ORF">E6Q69_03160</name>
</gene>
<dbReference type="GO" id="GO:0008270">
    <property type="term" value="F:zinc ion binding"/>
    <property type="evidence" value="ECO:0007669"/>
    <property type="project" value="InterPro"/>
</dbReference>
<reference evidence="2 3" key="1">
    <citation type="submission" date="2018-09" db="EMBL/GenBank/DDBJ databases">
        <title>Metagenome Assembled Genomes from an Advanced Water Purification Facility.</title>
        <authorList>
            <person name="Stamps B.W."/>
            <person name="Spear J.R."/>
        </authorList>
    </citation>
    <scope>NUCLEOTIDE SEQUENCE [LARGE SCALE GENOMIC DNA]</scope>
    <source>
        <strain evidence="2">Bin_52_1</strain>
    </source>
</reference>
<keyword evidence="2" id="KW-0378">Hydrolase</keyword>
<protein>
    <submittedName>
        <fullName evidence="2">HNH endonuclease</fullName>
    </submittedName>
</protein>
<feature type="domain" description="HNH nuclease" evidence="1">
    <location>
        <begin position="65"/>
        <end position="120"/>
    </location>
</feature>
<dbReference type="EMBL" id="SSFO01000057">
    <property type="protein sequence ID" value="TXI34761.1"/>
    <property type="molecule type" value="Genomic_DNA"/>
</dbReference>
<dbReference type="GO" id="GO:0003676">
    <property type="term" value="F:nucleic acid binding"/>
    <property type="evidence" value="ECO:0007669"/>
    <property type="project" value="InterPro"/>
</dbReference>
<dbReference type="SMART" id="SM00507">
    <property type="entry name" value="HNHc"/>
    <property type="match status" value="1"/>
</dbReference>
<dbReference type="GO" id="GO:0004519">
    <property type="term" value="F:endonuclease activity"/>
    <property type="evidence" value="ECO:0007669"/>
    <property type="project" value="UniProtKB-KW"/>
</dbReference>
<keyword evidence="2" id="KW-0540">Nuclease</keyword>
<sequence length="149" mass="17163">MPRSPSAVCSAPNCLRLALSGASRCAEHKAQREEERAAYLQKAHKDYNARRPKTDSFYWTNRWKRKSEEYRAAHPVCEECDRLGLVVESAMVDHIIPYRERPDLGLVDSNLRALCWQCHNRIGKKVREKDCGVAERVTPKVPFRLSAPR</sequence>
<dbReference type="InterPro" id="IPR003615">
    <property type="entry name" value="HNH_nuc"/>
</dbReference>
<dbReference type="Proteomes" id="UP000321110">
    <property type="component" value="Unassembled WGS sequence"/>
</dbReference>
<organism evidence="2 3">
    <name type="scientific">Aquipseudomonas alcaligenes</name>
    <name type="common">Pseudomonas alcaligenes</name>
    <dbReference type="NCBI Taxonomy" id="43263"/>
    <lineage>
        <taxon>Bacteria</taxon>
        <taxon>Pseudomonadati</taxon>
        <taxon>Pseudomonadota</taxon>
        <taxon>Gammaproteobacteria</taxon>
        <taxon>Pseudomonadales</taxon>
        <taxon>Pseudomonadaceae</taxon>
        <taxon>Aquipseudomonas</taxon>
    </lineage>
</organism>
<keyword evidence="2" id="KW-0255">Endonuclease</keyword>